<proteinExistence type="predicted"/>
<evidence type="ECO:0000313" key="2">
    <source>
        <dbReference type="EMBL" id="TCW36460.1"/>
    </source>
</evidence>
<sequence length="68" mass="7723">MAKPLLPDDLWTEIEPLLPAPKPRRYRYPGRKPIDNRRALTGILFVLKSGIPWEMLPQEMGCGSGMTC</sequence>
<name>A0A4V2W9S1_MARGR</name>
<gene>
    <name evidence="2" type="ORF">EDC29_104253</name>
</gene>
<dbReference type="InterPro" id="IPR025161">
    <property type="entry name" value="IS402-like_dom"/>
</dbReference>
<dbReference type="Proteomes" id="UP000295247">
    <property type="component" value="Unassembled WGS sequence"/>
</dbReference>
<feature type="non-terminal residue" evidence="2">
    <location>
        <position position="68"/>
    </location>
</feature>
<dbReference type="RefSeq" id="WP_132229486.1">
    <property type="nucleotide sequence ID" value="NZ_SMDC01000004.1"/>
</dbReference>
<comment type="caution">
    <text evidence="2">The sequence shown here is derived from an EMBL/GenBank/DDBJ whole genome shotgun (WGS) entry which is preliminary data.</text>
</comment>
<reference evidence="2 3" key="1">
    <citation type="submission" date="2019-03" db="EMBL/GenBank/DDBJ databases">
        <title>Genomic Encyclopedia of Type Strains, Phase IV (KMG-IV): sequencing the most valuable type-strain genomes for metagenomic binning, comparative biology and taxonomic classification.</title>
        <authorList>
            <person name="Goeker M."/>
        </authorList>
    </citation>
    <scope>NUCLEOTIDE SEQUENCE [LARGE SCALE GENOMIC DNA]</scope>
    <source>
        <strain evidence="2 3">DSM 203</strain>
    </source>
</reference>
<protein>
    <submittedName>
        <fullName evidence="2">Putative transposase of IS4/5 family DUF4096</fullName>
    </submittedName>
</protein>
<dbReference type="EMBL" id="SMDC01000004">
    <property type="protein sequence ID" value="TCW36460.1"/>
    <property type="molecule type" value="Genomic_DNA"/>
</dbReference>
<evidence type="ECO:0000259" key="1">
    <source>
        <dbReference type="Pfam" id="PF13340"/>
    </source>
</evidence>
<organism evidence="2 3">
    <name type="scientific">Marichromatium gracile</name>
    <name type="common">Chromatium gracile</name>
    <dbReference type="NCBI Taxonomy" id="1048"/>
    <lineage>
        <taxon>Bacteria</taxon>
        <taxon>Pseudomonadati</taxon>
        <taxon>Pseudomonadota</taxon>
        <taxon>Gammaproteobacteria</taxon>
        <taxon>Chromatiales</taxon>
        <taxon>Chromatiaceae</taxon>
        <taxon>Marichromatium</taxon>
    </lineage>
</organism>
<dbReference type="AlphaFoldDB" id="A0A4V2W9S1"/>
<dbReference type="Pfam" id="PF13340">
    <property type="entry name" value="DUF4096"/>
    <property type="match status" value="1"/>
</dbReference>
<evidence type="ECO:0000313" key="3">
    <source>
        <dbReference type="Proteomes" id="UP000295247"/>
    </source>
</evidence>
<feature type="domain" description="Insertion element IS402-like" evidence="1">
    <location>
        <begin position="6"/>
        <end position="67"/>
    </location>
</feature>
<accession>A0A4V2W9S1</accession>